<dbReference type="EMBL" id="JAIWYP010000003">
    <property type="protein sequence ID" value="KAH3844841.1"/>
    <property type="molecule type" value="Genomic_DNA"/>
</dbReference>
<evidence type="ECO:0000313" key="2">
    <source>
        <dbReference type="Proteomes" id="UP000828390"/>
    </source>
</evidence>
<proteinExistence type="predicted"/>
<gene>
    <name evidence="1" type="ORF">DPMN_087105</name>
</gene>
<sequence length="111" mass="12351">MRGLSGKHIERKRSYAMAASIKDDVLFIAAVRNLENLHTTGWSNVQNCEINAISIGRLMQQFIKSLIARVMMKYAAVLRFILVAYTMSAIKFPGIPKTIKTTTNTSDGTSI</sequence>
<keyword evidence="2" id="KW-1185">Reference proteome</keyword>
<dbReference type="Proteomes" id="UP000828390">
    <property type="component" value="Unassembled WGS sequence"/>
</dbReference>
<comment type="caution">
    <text evidence="1">The sequence shown here is derived from an EMBL/GenBank/DDBJ whole genome shotgun (WGS) entry which is preliminary data.</text>
</comment>
<evidence type="ECO:0000313" key="1">
    <source>
        <dbReference type="EMBL" id="KAH3844841.1"/>
    </source>
</evidence>
<organism evidence="1 2">
    <name type="scientific">Dreissena polymorpha</name>
    <name type="common">Zebra mussel</name>
    <name type="synonym">Mytilus polymorpha</name>
    <dbReference type="NCBI Taxonomy" id="45954"/>
    <lineage>
        <taxon>Eukaryota</taxon>
        <taxon>Metazoa</taxon>
        <taxon>Spiralia</taxon>
        <taxon>Lophotrochozoa</taxon>
        <taxon>Mollusca</taxon>
        <taxon>Bivalvia</taxon>
        <taxon>Autobranchia</taxon>
        <taxon>Heteroconchia</taxon>
        <taxon>Euheterodonta</taxon>
        <taxon>Imparidentia</taxon>
        <taxon>Neoheterodontei</taxon>
        <taxon>Myida</taxon>
        <taxon>Dreissenoidea</taxon>
        <taxon>Dreissenidae</taxon>
        <taxon>Dreissena</taxon>
    </lineage>
</organism>
<accession>A0A9D4KTJ7</accession>
<reference evidence="1" key="1">
    <citation type="journal article" date="2019" name="bioRxiv">
        <title>The Genome of the Zebra Mussel, Dreissena polymorpha: A Resource for Invasive Species Research.</title>
        <authorList>
            <person name="McCartney M.A."/>
            <person name="Auch B."/>
            <person name="Kono T."/>
            <person name="Mallez S."/>
            <person name="Zhang Y."/>
            <person name="Obille A."/>
            <person name="Becker A."/>
            <person name="Abrahante J.E."/>
            <person name="Garbe J."/>
            <person name="Badalamenti J.P."/>
            <person name="Herman A."/>
            <person name="Mangelson H."/>
            <person name="Liachko I."/>
            <person name="Sullivan S."/>
            <person name="Sone E.D."/>
            <person name="Koren S."/>
            <person name="Silverstein K.A.T."/>
            <person name="Beckman K.B."/>
            <person name="Gohl D.M."/>
        </authorList>
    </citation>
    <scope>NUCLEOTIDE SEQUENCE</scope>
    <source>
        <strain evidence="1">Duluth1</strain>
        <tissue evidence="1">Whole animal</tissue>
    </source>
</reference>
<protein>
    <submittedName>
        <fullName evidence="1">Uncharacterized protein</fullName>
    </submittedName>
</protein>
<dbReference type="AlphaFoldDB" id="A0A9D4KTJ7"/>
<name>A0A9D4KTJ7_DREPO</name>
<reference evidence="1" key="2">
    <citation type="submission" date="2020-11" db="EMBL/GenBank/DDBJ databases">
        <authorList>
            <person name="McCartney M.A."/>
            <person name="Auch B."/>
            <person name="Kono T."/>
            <person name="Mallez S."/>
            <person name="Becker A."/>
            <person name="Gohl D.M."/>
            <person name="Silverstein K.A.T."/>
            <person name="Koren S."/>
            <person name="Bechman K.B."/>
            <person name="Herman A."/>
            <person name="Abrahante J.E."/>
            <person name="Garbe J."/>
        </authorList>
    </citation>
    <scope>NUCLEOTIDE SEQUENCE</scope>
    <source>
        <strain evidence="1">Duluth1</strain>
        <tissue evidence="1">Whole animal</tissue>
    </source>
</reference>